<name>A0A183KMB9_9TREM</name>
<reference evidence="1 2" key="2">
    <citation type="submission" date="2018-11" db="EMBL/GenBank/DDBJ databases">
        <authorList>
            <consortium name="Pathogen Informatics"/>
        </authorList>
    </citation>
    <scope>NUCLEOTIDE SEQUENCE [LARGE SCALE GENOMIC DNA]</scope>
    <source>
        <strain evidence="1">Dakar</strain>
        <strain evidence="2">Dakar, Senegal</strain>
    </source>
</reference>
<dbReference type="EMBL" id="UZAK01038407">
    <property type="protein sequence ID" value="VDP61059.1"/>
    <property type="molecule type" value="Genomic_DNA"/>
</dbReference>
<accession>A0A183KMB9</accession>
<dbReference type="WBParaSite" id="SCUD_0001619501-mRNA-1">
    <property type="protein sequence ID" value="SCUD_0001619501-mRNA-1"/>
    <property type="gene ID" value="SCUD_0001619501"/>
</dbReference>
<organism evidence="3">
    <name type="scientific">Schistosoma curassoni</name>
    <dbReference type="NCBI Taxonomy" id="6186"/>
    <lineage>
        <taxon>Eukaryota</taxon>
        <taxon>Metazoa</taxon>
        <taxon>Spiralia</taxon>
        <taxon>Lophotrochozoa</taxon>
        <taxon>Platyhelminthes</taxon>
        <taxon>Trematoda</taxon>
        <taxon>Digenea</taxon>
        <taxon>Strigeidida</taxon>
        <taxon>Schistosomatoidea</taxon>
        <taxon>Schistosomatidae</taxon>
        <taxon>Schistosoma</taxon>
    </lineage>
</organism>
<gene>
    <name evidence="1" type="ORF">SCUD_LOCUS16193</name>
</gene>
<evidence type="ECO:0000313" key="1">
    <source>
        <dbReference type="EMBL" id="VDP61059.1"/>
    </source>
</evidence>
<sequence length="80" mass="9690">MVYHFLHDNPIRQICNQHDQVAKQDNFHQVVIQQVERLDLPTARVFLIRAKLDHILDRLKRQLSIEYKFTITVNLYDYGR</sequence>
<reference evidence="3" key="1">
    <citation type="submission" date="2016-06" db="UniProtKB">
        <authorList>
            <consortium name="WormBaseParasite"/>
        </authorList>
    </citation>
    <scope>IDENTIFICATION</scope>
</reference>
<evidence type="ECO:0000313" key="2">
    <source>
        <dbReference type="Proteomes" id="UP000279833"/>
    </source>
</evidence>
<keyword evidence="2" id="KW-1185">Reference proteome</keyword>
<dbReference type="Proteomes" id="UP000279833">
    <property type="component" value="Unassembled WGS sequence"/>
</dbReference>
<dbReference type="AlphaFoldDB" id="A0A183KMB9"/>
<evidence type="ECO:0000313" key="3">
    <source>
        <dbReference type="WBParaSite" id="SCUD_0001619501-mRNA-1"/>
    </source>
</evidence>
<protein>
    <submittedName>
        <fullName evidence="3">Transposase</fullName>
    </submittedName>
</protein>
<proteinExistence type="predicted"/>